<sequence>MGNFLSTTTDPRKINRDKCVENKLFPLINTNDVRSFLKSNGKVLSILKKHGIKTQNIDYDIFFWTSQNYCSENKSQFDINWTYSQCPFRKLILPKGYSFKADKNDSEIYYLCDPNNVRIFIIIVKIDNNESFAFSLIRKNYSTKALQTINRRPKNLKIISESEDHIHYEIRDFIEYLKPEHFYQNELSGMIYDNIEENHTKSEPLDIMEIDFDDHPEMSLTNSSQCSFINSSMETTLSSSMETILSSSIESLMSSIGDLGLDFVSSIIRNKDKKPKINSTKKDMIDLIAKNKLYDDDMDNIHIMNELIYDL</sequence>
<evidence type="ECO:0000313" key="2">
    <source>
        <dbReference type="Proteomes" id="UP001321479"/>
    </source>
</evidence>
<reference evidence="1 2" key="1">
    <citation type="submission" date="2021-02" db="EMBL/GenBank/DDBJ databases">
        <title>Cotonvirus japonicus, which uses Golgi apparatus of host cells for its virion factory, phylogenetically links tailed tupanvirus and icosahedral mimivirus.</title>
        <authorList>
            <person name="Takahashi H."/>
            <person name="Fukaya S."/>
            <person name="Song C."/>
            <person name="Murata K."/>
            <person name="Takemura M."/>
        </authorList>
    </citation>
    <scope>NUCLEOTIDE SEQUENCE [LARGE SCALE GENOMIC DNA]</scope>
</reference>
<dbReference type="Proteomes" id="UP001321479">
    <property type="component" value="Segment"/>
</dbReference>
<name>A0ABM7NR34_9VIRU</name>
<accession>A0ABM7NR34</accession>
<organism evidence="1 2">
    <name type="scientific">Cotonvirus japonicus</name>
    <dbReference type="NCBI Taxonomy" id="2811091"/>
    <lineage>
        <taxon>Viruses</taxon>
        <taxon>Varidnaviria</taxon>
        <taxon>Bamfordvirae</taxon>
        <taxon>Nucleocytoviricota</taxon>
        <taxon>Megaviricetes</taxon>
        <taxon>Imitervirales</taxon>
        <taxon>Mimiviridae</taxon>
        <taxon>Megamimivirinae</taxon>
        <taxon>Cotonvirus</taxon>
        <taxon>Cotonvirus japonicum</taxon>
    </lineage>
</organism>
<dbReference type="GeneID" id="80557824"/>
<proteinExistence type="predicted"/>
<evidence type="ECO:0000313" key="1">
    <source>
        <dbReference type="EMBL" id="BCS82619.1"/>
    </source>
</evidence>
<keyword evidence="2" id="KW-1185">Reference proteome</keyword>
<protein>
    <submittedName>
        <fullName evidence="1">Uncharacterized protein</fullName>
    </submittedName>
</protein>
<dbReference type="RefSeq" id="YP_010841227.1">
    <property type="nucleotide sequence ID" value="NC_079139.1"/>
</dbReference>
<dbReference type="EMBL" id="AP024483">
    <property type="protein sequence ID" value="BCS82619.1"/>
    <property type="molecule type" value="Genomic_DNA"/>
</dbReference>